<feature type="non-terminal residue" evidence="3">
    <location>
        <position position="1"/>
    </location>
</feature>
<feature type="signal peptide" evidence="2">
    <location>
        <begin position="1"/>
        <end position="19"/>
    </location>
</feature>
<dbReference type="Gene3D" id="3.40.50.620">
    <property type="entry name" value="HUPs"/>
    <property type="match status" value="1"/>
</dbReference>
<keyword evidence="4" id="KW-1185">Reference proteome</keyword>
<evidence type="ECO:0000256" key="1">
    <source>
        <dbReference type="SAM" id="MobiDB-lite"/>
    </source>
</evidence>
<dbReference type="OrthoDB" id="422187at2759"/>
<feature type="region of interest" description="Disordered" evidence="1">
    <location>
        <begin position="133"/>
        <end position="160"/>
    </location>
</feature>
<gene>
    <name evidence="3" type="ORF">EJB05_45276</name>
</gene>
<protein>
    <recommendedName>
        <fullName evidence="5">Cytidyltransferase-like domain-containing protein</fullName>
    </recommendedName>
</protein>
<organism evidence="3 4">
    <name type="scientific">Eragrostis curvula</name>
    <name type="common">weeping love grass</name>
    <dbReference type="NCBI Taxonomy" id="38414"/>
    <lineage>
        <taxon>Eukaryota</taxon>
        <taxon>Viridiplantae</taxon>
        <taxon>Streptophyta</taxon>
        <taxon>Embryophyta</taxon>
        <taxon>Tracheophyta</taxon>
        <taxon>Spermatophyta</taxon>
        <taxon>Magnoliopsida</taxon>
        <taxon>Liliopsida</taxon>
        <taxon>Poales</taxon>
        <taxon>Poaceae</taxon>
        <taxon>PACMAD clade</taxon>
        <taxon>Chloridoideae</taxon>
        <taxon>Eragrostideae</taxon>
        <taxon>Eragrostidinae</taxon>
        <taxon>Eragrostis</taxon>
    </lineage>
</organism>
<dbReference type="GO" id="GO:0000309">
    <property type="term" value="F:nicotinamide-nucleotide adenylyltransferase activity"/>
    <property type="evidence" value="ECO:0007669"/>
    <property type="project" value="TreeGrafter"/>
</dbReference>
<dbReference type="GO" id="GO:0004515">
    <property type="term" value="F:nicotinate-nucleotide adenylyltransferase activity"/>
    <property type="evidence" value="ECO:0007669"/>
    <property type="project" value="TreeGrafter"/>
</dbReference>
<feature type="chain" id="PRO_5023825431" description="Cytidyltransferase-like domain-containing protein" evidence="2">
    <location>
        <begin position="20"/>
        <end position="160"/>
    </location>
</feature>
<dbReference type="SUPFAM" id="SSF52374">
    <property type="entry name" value="Nucleotidylyl transferase"/>
    <property type="match status" value="1"/>
</dbReference>
<dbReference type="InterPro" id="IPR014729">
    <property type="entry name" value="Rossmann-like_a/b/a_fold"/>
</dbReference>
<dbReference type="PANTHER" id="PTHR12039">
    <property type="entry name" value="NICOTINAMIDE MONONUCLEOTIDE ADENYLYLTRANSFERASE"/>
    <property type="match status" value="1"/>
</dbReference>
<dbReference type="PANTHER" id="PTHR12039:SF0">
    <property type="entry name" value="NICOTINAMIDE-NUCLEOTIDE ADENYLYLTRANSFERASE"/>
    <property type="match status" value="1"/>
</dbReference>
<dbReference type="Gramene" id="TVU11676">
    <property type="protein sequence ID" value="TVU11676"/>
    <property type="gene ID" value="EJB05_45276"/>
</dbReference>
<evidence type="ECO:0000256" key="2">
    <source>
        <dbReference type="SAM" id="SignalP"/>
    </source>
</evidence>
<accession>A0A5J9TJT1</accession>
<evidence type="ECO:0008006" key="5">
    <source>
        <dbReference type="Google" id="ProtNLM"/>
    </source>
</evidence>
<evidence type="ECO:0000313" key="4">
    <source>
        <dbReference type="Proteomes" id="UP000324897"/>
    </source>
</evidence>
<feature type="compositionally biased region" description="Basic and acidic residues" evidence="1">
    <location>
        <begin position="141"/>
        <end position="160"/>
    </location>
</feature>
<dbReference type="GO" id="GO:0009435">
    <property type="term" value="P:NAD+ biosynthetic process"/>
    <property type="evidence" value="ECO:0007669"/>
    <property type="project" value="TreeGrafter"/>
</dbReference>
<proteinExistence type="predicted"/>
<reference evidence="3 4" key="1">
    <citation type="journal article" date="2019" name="Sci. Rep.">
        <title>A high-quality genome of Eragrostis curvula grass provides insights into Poaceae evolution and supports new strategies to enhance forage quality.</title>
        <authorList>
            <person name="Carballo J."/>
            <person name="Santos B.A.C.M."/>
            <person name="Zappacosta D."/>
            <person name="Garbus I."/>
            <person name="Selva J.P."/>
            <person name="Gallo C.A."/>
            <person name="Diaz A."/>
            <person name="Albertini E."/>
            <person name="Caccamo M."/>
            <person name="Echenique V."/>
        </authorList>
    </citation>
    <scope>NUCLEOTIDE SEQUENCE [LARGE SCALE GENOMIC DNA]</scope>
    <source>
        <strain evidence="4">cv. Victoria</strain>
        <tissue evidence="3">Leaf</tissue>
    </source>
</reference>
<comment type="caution">
    <text evidence="3">The sequence shown here is derived from an EMBL/GenBank/DDBJ whole genome shotgun (WGS) entry which is preliminary data.</text>
</comment>
<dbReference type="AlphaFoldDB" id="A0A5J9TJT1"/>
<evidence type="ECO:0000313" key="3">
    <source>
        <dbReference type="EMBL" id="TVU11676.1"/>
    </source>
</evidence>
<keyword evidence="2" id="KW-0732">Signal</keyword>
<dbReference type="EMBL" id="RWGY01000039">
    <property type="protein sequence ID" value="TVU11676.1"/>
    <property type="molecule type" value="Genomic_DNA"/>
</dbReference>
<dbReference type="InterPro" id="IPR051182">
    <property type="entry name" value="Euk_NMN_adenylyltrnsfrase"/>
</dbReference>
<sequence>MLKMDTTFHFLLILASTLALRPPGGRYSTRCSCHLPPAAGVPGLGAAEKGKTYSLAILDNIIPADEIVPNQISSSRVRDCVRRGLSIKYLTSDEVIDYIREHKLFAEVEGSDTPSVSKYMHLWVSARELRGRKRDGHKKTLKSEGEERDRDRHMKRCIEK</sequence>
<name>A0A5J9TJT1_9POAL</name>
<dbReference type="Proteomes" id="UP000324897">
    <property type="component" value="Chromosome 3"/>
</dbReference>